<evidence type="ECO:0000313" key="1">
    <source>
        <dbReference type="EMBL" id="KAJ8632289.1"/>
    </source>
</evidence>
<comment type="caution">
    <text evidence="1">The sequence shown here is derived from an EMBL/GenBank/DDBJ whole genome shotgun (WGS) entry which is preliminary data.</text>
</comment>
<evidence type="ECO:0000313" key="2">
    <source>
        <dbReference type="Proteomes" id="UP001234297"/>
    </source>
</evidence>
<organism evidence="1 2">
    <name type="scientific">Persea americana</name>
    <name type="common">Avocado</name>
    <dbReference type="NCBI Taxonomy" id="3435"/>
    <lineage>
        <taxon>Eukaryota</taxon>
        <taxon>Viridiplantae</taxon>
        <taxon>Streptophyta</taxon>
        <taxon>Embryophyta</taxon>
        <taxon>Tracheophyta</taxon>
        <taxon>Spermatophyta</taxon>
        <taxon>Magnoliopsida</taxon>
        <taxon>Magnoliidae</taxon>
        <taxon>Laurales</taxon>
        <taxon>Lauraceae</taxon>
        <taxon>Persea</taxon>
    </lineage>
</organism>
<proteinExistence type="predicted"/>
<protein>
    <submittedName>
        <fullName evidence="1">Uncharacterized protein</fullName>
    </submittedName>
</protein>
<sequence length="291" mass="30736">MEEEGKSSSSSEEGLSSSPLPTSTQQTQQPQPPPPQPSSISTQQTAAQQLICMKTETAVDDRRVQYVPMKNPLVQRRSSKDRHTKVEGRGRRIRMPAACAARVFQLTRELGHKSDGETIRWLLEHAEPSIVAATGTGTIPAIATTIDGTLKIPTQSPSLTVEEGEDSKNKRKRATAAAAAAATVEKASMSSGFAPIAPVGVGPTNPIMATQTVWMIPPYSGIGGPSNQVWTFPAQATPLFNLSGRPISTVFSAVPGLNLASAVEIQALPSSSSSASSSKQELQLMGSFATE</sequence>
<dbReference type="EMBL" id="CM056816">
    <property type="protein sequence ID" value="KAJ8632289.1"/>
    <property type="molecule type" value="Genomic_DNA"/>
</dbReference>
<dbReference type="Proteomes" id="UP001234297">
    <property type="component" value="Chromosome 8"/>
</dbReference>
<accession>A0ACC2LFT1</accession>
<gene>
    <name evidence="1" type="ORF">MRB53_025625</name>
</gene>
<name>A0ACC2LFT1_PERAE</name>
<keyword evidence="2" id="KW-1185">Reference proteome</keyword>
<reference evidence="1 2" key="1">
    <citation type="journal article" date="2022" name="Hortic Res">
        <title>A haplotype resolved chromosomal level avocado genome allows analysis of novel avocado genes.</title>
        <authorList>
            <person name="Nath O."/>
            <person name="Fletcher S.J."/>
            <person name="Hayward A."/>
            <person name="Shaw L.M."/>
            <person name="Masouleh A.K."/>
            <person name="Furtado A."/>
            <person name="Henry R.J."/>
            <person name="Mitter N."/>
        </authorList>
    </citation>
    <scope>NUCLEOTIDE SEQUENCE [LARGE SCALE GENOMIC DNA]</scope>
    <source>
        <strain evidence="2">cv. Hass</strain>
    </source>
</reference>